<feature type="transmembrane region" description="Helical" evidence="6">
    <location>
        <begin position="145"/>
        <end position="164"/>
    </location>
</feature>
<feature type="transmembrane region" description="Helical" evidence="6">
    <location>
        <begin position="350"/>
        <end position="370"/>
    </location>
</feature>
<keyword evidence="4 6" id="KW-1133">Transmembrane helix</keyword>
<evidence type="ECO:0000256" key="4">
    <source>
        <dbReference type="ARBA" id="ARBA00022989"/>
    </source>
</evidence>
<name>A0A5M9WQK3_PAEAM</name>
<dbReference type="Proteomes" id="UP000323664">
    <property type="component" value="Unassembled WGS sequence"/>
</dbReference>
<feature type="transmembrane region" description="Helical" evidence="6">
    <location>
        <begin position="111"/>
        <end position="133"/>
    </location>
</feature>
<reference evidence="8 9" key="1">
    <citation type="journal article" date="2019" name="J. Ind. Microbiol. Biotechnol.">
        <title>Paenibacillus amylolyticus 27C64 has a diverse set of carbohydrate-active enzymes and complete pectin deconstruction system.</title>
        <authorList>
            <person name="Keggi C."/>
            <person name="Doran-Peterson J."/>
        </authorList>
    </citation>
    <scope>NUCLEOTIDE SEQUENCE [LARGE SCALE GENOMIC DNA]</scope>
    <source>
        <strain evidence="8 9">27C64</strain>
    </source>
</reference>
<feature type="transmembrane region" description="Helical" evidence="6">
    <location>
        <begin position="176"/>
        <end position="195"/>
    </location>
</feature>
<dbReference type="PANTHER" id="PTHR42910:SF1">
    <property type="entry name" value="MAJOR FACILITATOR SUPERFAMILY (MFS) PROFILE DOMAIN-CONTAINING PROTEIN"/>
    <property type="match status" value="1"/>
</dbReference>
<protein>
    <submittedName>
        <fullName evidence="8">MFS transporter</fullName>
    </submittedName>
</protein>
<dbReference type="PROSITE" id="PS50850">
    <property type="entry name" value="MFS"/>
    <property type="match status" value="1"/>
</dbReference>
<dbReference type="GO" id="GO:0022857">
    <property type="term" value="F:transmembrane transporter activity"/>
    <property type="evidence" value="ECO:0007669"/>
    <property type="project" value="InterPro"/>
</dbReference>
<dbReference type="PANTHER" id="PTHR42910">
    <property type="entry name" value="TRANSPORTER SCO4007-RELATED"/>
    <property type="match status" value="1"/>
</dbReference>
<feature type="domain" description="Major facilitator superfamily (MFS) profile" evidence="7">
    <location>
        <begin position="19"/>
        <end position="401"/>
    </location>
</feature>
<comment type="subcellular location">
    <subcellularLocation>
        <location evidence="1">Cell membrane</location>
        <topology evidence="1">Multi-pass membrane protein</topology>
    </subcellularLocation>
</comment>
<evidence type="ECO:0000256" key="3">
    <source>
        <dbReference type="ARBA" id="ARBA00022692"/>
    </source>
</evidence>
<dbReference type="OrthoDB" id="9815356at2"/>
<feature type="transmembrane region" description="Helical" evidence="6">
    <location>
        <begin position="229"/>
        <end position="250"/>
    </location>
</feature>
<dbReference type="SUPFAM" id="SSF103473">
    <property type="entry name" value="MFS general substrate transporter"/>
    <property type="match status" value="1"/>
</dbReference>
<dbReference type="InterPro" id="IPR011701">
    <property type="entry name" value="MFS"/>
</dbReference>
<evidence type="ECO:0000256" key="6">
    <source>
        <dbReference type="SAM" id="Phobius"/>
    </source>
</evidence>
<evidence type="ECO:0000256" key="1">
    <source>
        <dbReference type="ARBA" id="ARBA00004651"/>
    </source>
</evidence>
<evidence type="ECO:0000313" key="9">
    <source>
        <dbReference type="Proteomes" id="UP000323664"/>
    </source>
</evidence>
<dbReference type="InterPro" id="IPR020846">
    <property type="entry name" value="MFS_dom"/>
</dbReference>
<organism evidence="8 9">
    <name type="scientific">Paenibacillus amylolyticus</name>
    <dbReference type="NCBI Taxonomy" id="1451"/>
    <lineage>
        <taxon>Bacteria</taxon>
        <taxon>Bacillati</taxon>
        <taxon>Bacillota</taxon>
        <taxon>Bacilli</taxon>
        <taxon>Bacillales</taxon>
        <taxon>Paenibacillaceae</taxon>
        <taxon>Paenibacillus</taxon>
    </lineage>
</organism>
<sequence length="410" mass="43935">MQHSMQHSNKESSTKQSMTGALAWVFAVCSGLSVANIYYAQPLLDSIALEFHLSTATIGLVITITQICYALGLLLLVPLGDLVNRRKLILIQMILSAFALIVVGTSASPSLLFAAIAMVGLLAVITQTFVAYAAHLSADSQRGSIVGRVTSGIVIGILLARSVAGLMNDWLGWRSVYLFSASLTLISVFVLGRMLPQRSFKQSKLGYLQLLASTLRLYRELHVLRIRGLLAMLIFMSFSILWTAIVLPLSATPISLSHAAIGAFGFAGLAGALAAAKAGKQADQGSGQKTTGISLMILVLSWIPTSLLHTSLWFLVVGVILLDLAVQAVHVTNQSLIYQVRPEAQSRLTASYMIFYSIGSAVGSIISTQVYASSGWRGVCILGAGVSITALLVWIADRLSERFVAARRDH</sequence>
<dbReference type="CDD" id="cd17324">
    <property type="entry name" value="MFS_NepI_like"/>
    <property type="match status" value="1"/>
</dbReference>
<feature type="transmembrane region" description="Helical" evidence="6">
    <location>
        <begin position="51"/>
        <end position="76"/>
    </location>
</feature>
<proteinExistence type="predicted"/>
<dbReference type="InterPro" id="IPR036259">
    <property type="entry name" value="MFS_trans_sf"/>
</dbReference>
<dbReference type="GO" id="GO:0005886">
    <property type="term" value="C:plasma membrane"/>
    <property type="evidence" value="ECO:0007669"/>
    <property type="project" value="UniProtKB-SubCell"/>
</dbReference>
<dbReference type="Pfam" id="PF07690">
    <property type="entry name" value="MFS_1"/>
    <property type="match status" value="1"/>
</dbReference>
<comment type="caution">
    <text evidence="8">The sequence shown here is derived from an EMBL/GenBank/DDBJ whole genome shotgun (WGS) entry which is preliminary data.</text>
</comment>
<keyword evidence="2" id="KW-0813">Transport</keyword>
<evidence type="ECO:0000256" key="5">
    <source>
        <dbReference type="ARBA" id="ARBA00023136"/>
    </source>
</evidence>
<accession>A0A5M9WQK3</accession>
<feature type="transmembrane region" description="Helical" evidence="6">
    <location>
        <begin position="256"/>
        <end position="276"/>
    </location>
</feature>
<evidence type="ECO:0000313" key="8">
    <source>
        <dbReference type="EMBL" id="KAA8783851.1"/>
    </source>
</evidence>
<feature type="transmembrane region" description="Helical" evidence="6">
    <location>
        <begin position="376"/>
        <end position="396"/>
    </location>
</feature>
<feature type="transmembrane region" description="Helical" evidence="6">
    <location>
        <begin position="21"/>
        <end position="39"/>
    </location>
</feature>
<feature type="transmembrane region" description="Helical" evidence="6">
    <location>
        <begin position="88"/>
        <end position="105"/>
    </location>
</feature>
<dbReference type="Gene3D" id="1.20.1250.20">
    <property type="entry name" value="MFS general substrate transporter like domains"/>
    <property type="match status" value="1"/>
</dbReference>
<keyword evidence="3 6" id="KW-0812">Transmembrane</keyword>
<gene>
    <name evidence="8" type="ORF">EC604_08320</name>
</gene>
<evidence type="ECO:0000259" key="7">
    <source>
        <dbReference type="PROSITE" id="PS50850"/>
    </source>
</evidence>
<keyword evidence="5 6" id="KW-0472">Membrane</keyword>
<evidence type="ECO:0000256" key="2">
    <source>
        <dbReference type="ARBA" id="ARBA00022448"/>
    </source>
</evidence>
<dbReference type="EMBL" id="RIAS01000003">
    <property type="protein sequence ID" value="KAA8783851.1"/>
    <property type="molecule type" value="Genomic_DNA"/>
</dbReference>
<dbReference type="AlphaFoldDB" id="A0A5M9WQK3"/>